<organism evidence="2">
    <name type="scientific">Tanacetum cinerariifolium</name>
    <name type="common">Dalmatian daisy</name>
    <name type="synonym">Chrysanthemum cinerariifolium</name>
    <dbReference type="NCBI Taxonomy" id="118510"/>
    <lineage>
        <taxon>Eukaryota</taxon>
        <taxon>Viridiplantae</taxon>
        <taxon>Streptophyta</taxon>
        <taxon>Embryophyta</taxon>
        <taxon>Tracheophyta</taxon>
        <taxon>Spermatophyta</taxon>
        <taxon>Magnoliopsida</taxon>
        <taxon>eudicotyledons</taxon>
        <taxon>Gunneridae</taxon>
        <taxon>Pentapetalae</taxon>
        <taxon>asterids</taxon>
        <taxon>campanulids</taxon>
        <taxon>Asterales</taxon>
        <taxon>Asteraceae</taxon>
        <taxon>Asteroideae</taxon>
        <taxon>Anthemideae</taxon>
        <taxon>Anthemidinae</taxon>
        <taxon>Tanacetum</taxon>
    </lineage>
</organism>
<feature type="compositionally biased region" description="Polar residues" evidence="1">
    <location>
        <begin position="63"/>
        <end position="73"/>
    </location>
</feature>
<protein>
    <submittedName>
        <fullName evidence="2">Uncharacterized protein</fullName>
    </submittedName>
</protein>
<gene>
    <name evidence="2" type="ORF">Tci_045753</name>
</gene>
<evidence type="ECO:0000256" key="1">
    <source>
        <dbReference type="SAM" id="MobiDB-lite"/>
    </source>
</evidence>
<name>A0A6L2MN74_TANCI</name>
<sequence length="253" mass="28101">MGGFHLFADVAKYGRTNNRLEERSGDIKPNEGMNTQPVRDNANVFQSFNSYAKAVLGNKSVGVSGSNDASNSGEKPVGVSVSNTANEESSTEALMFISEDDCIDLDGMERSILAKVKDLSVTEGFIDVGLRYVGGRWVWLEFDSTDQFPPTDRSDFTHEEFADELAHIISPPEYDCFYFRNLPDPGEWIPILNFEIRENLSSTTRVNLPVEDDHSPLLALEYFDYIPVSVGIQTSDDLSRSPPGFIEKMGIHG</sequence>
<dbReference type="EMBL" id="BKCJ010006755">
    <property type="protein sequence ID" value="GEU73775.1"/>
    <property type="molecule type" value="Genomic_DNA"/>
</dbReference>
<comment type="caution">
    <text evidence="2">The sequence shown here is derived from an EMBL/GenBank/DDBJ whole genome shotgun (WGS) entry which is preliminary data.</text>
</comment>
<evidence type="ECO:0000313" key="2">
    <source>
        <dbReference type="EMBL" id="GEU73775.1"/>
    </source>
</evidence>
<reference evidence="2" key="1">
    <citation type="journal article" date="2019" name="Sci. Rep.">
        <title>Draft genome of Tanacetum cinerariifolium, the natural source of mosquito coil.</title>
        <authorList>
            <person name="Yamashiro T."/>
            <person name="Shiraishi A."/>
            <person name="Satake H."/>
            <person name="Nakayama K."/>
        </authorList>
    </citation>
    <scope>NUCLEOTIDE SEQUENCE</scope>
</reference>
<accession>A0A6L2MN74</accession>
<feature type="region of interest" description="Disordered" evidence="1">
    <location>
        <begin position="63"/>
        <end position="86"/>
    </location>
</feature>
<proteinExistence type="predicted"/>
<dbReference type="AlphaFoldDB" id="A0A6L2MN74"/>